<accession>W9NHQ6</accession>
<evidence type="ECO:0000313" key="2">
    <source>
        <dbReference type="EMBL" id="EXA30266.1"/>
    </source>
</evidence>
<dbReference type="Proteomes" id="UP000030751">
    <property type="component" value="Unassembled WGS sequence"/>
</dbReference>
<proteinExistence type="predicted"/>
<sequence length="75" mass="8197">MATRDHGEDQGSDISRPLLLASSVTVSRGPIEAGFGLTTPGRLPPRHANRQSSQERRPDDESTDMSRNGPNLDRQ</sequence>
<dbReference type="EMBL" id="JH651062">
    <property type="protein sequence ID" value="EXA30266.1"/>
    <property type="molecule type" value="Genomic_DNA"/>
</dbReference>
<dbReference type="HOGENOM" id="CLU_2671138_0_0_1"/>
<reference evidence="2" key="1">
    <citation type="submission" date="2011-10" db="EMBL/GenBank/DDBJ databases">
        <title>The Genome Sequence of Fusarium oxysporum HDV247.</title>
        <authorList>
            <consortium name="The Broad Institute Genome Sequencing Platform"/>
            <person name="Ma L.-J."/>
            <person name="Gale L.R."/>
            <person name="Schwartz D.C."/>
            <person name="Zhou S."/>
            <person name="Corby-Kistler H."/>
            <person name="Young S.K."/>
            <person name="Zeng Q."/>
            <person name="Gargeya S."/>
            <person name="Fitzgerald M."/>
            <person name="Haas B."/>
            <person name="Abouelleil A."/>
            <person name="Alvarado L."/>
            <person name="Arachchi H.M."/>
            <person name="Berlin A."/>
            <person name="Brown A."/>
            <person name="Chapman S.B."/>
            <person name="Chen Z."/>
            <person name="Dunbar C."/>
            <person name="Freedman E."/>
            <person name="Gearin G."/>
            <person name="Goldberg J."/>
            <person name="Griggs A."/>
            <person name="Gujja S."/>
            <person name="Heiman D."/>
            <person name="Howarth C."/>
            <person name="Larson L."/>
            <person name="Lui A."/>
            <person name="MacDonald P.J.P."/>
            <person name="Montmayeur A."/>
            <person name="Murphy C."/>
            <person name="Neiman D."/>
            <person name="Pearson M."/>
            <person name="Priest M."/>
            <person name="Roberts A."/>
            <person name="Saif S."/>
            <person name="Shea T."/>
            <person name="Shenoy N."/>
            <person name="Sisk P."/>
            <person name="Stolte C."/>
            <person name="Sykes S."/>
            <person name="Wortman J."/>
            <person name="Nusbaum C."/>
            <person name="Birren B."/>
        </authorList>
    </citation>
    <scope>NUCLEOTIDE SEQUENCE [LARGE SCALE GENOMIC DNA]</scope>
    <source>
        <strain evidence="2">HDV247</strain>
    </source>
</reference>
<evidence type="ECO:0000256" key="1">
    <source>
        <dbReference type="SAM" id="MobiDB-lite"/>
    </source>
</evidence>
<reference evidence="2" key="2">
    <citation type="submission" date="2012-05" db="EMBL/GenBank/DDBJ databases">
        <title>Annotation of the Genome Sequence of Fusarium oxysporum HDV247.</title>
        <authorList>
            <consortium name="The Broad Institute Genomics Platform"/>
            <person name="Ma L.-J."/>
            <person name="Corby-Kistler H."/>
            <person name="Broz K."/>
            <person name="Gale L.R."/>
            <person name="Jonkers W."/>
            <person name="O'Donnell K."/>
            <person name="Ploetz R."/>
            <person name="Steinberg C."/>
            <person name="Schwartz D.C."/>
            <person name="VanEtten H."/>
            <person name="Zhou S."/>
            <person name="Young S.K."/>
            <person name="Zeng Q."/>
            <person name="Gargeya S."/>
            <person name="Fitzgerald M."/>
            <person name="Abouelleil A."/>
            <person name="Alvarado L."/>
            <person name="Chapman S.B."/>
            <person name="Gainer-Dewar J."/>
            <person name="Goldberg J."/>
            <person name="Griggs A."/>
            <person name="Gujja S."/>
            <person name="Hansen M."/>
            <person name="Howarth C."/>
            <person name="Imamovic A."/>
            <person name="Ireland A."/>
            <person name="Larimer J."/>
            <person name="McCowan C."/>
            <person name="Murphy C."/>
            <person name="Pearson M."/>
            <person name="Poon T.W."/>
            <person name="Priest M."/>
            <person name="Roberts A."/>
            <person name="Saif S."/>
            <person name="Shea T."/>
            <person name="Sykes S."/>
            <person name="Wortman J."/>
            <person name="Nusbaum C."/>
            <person name="Birren B."/>
        </authorList>
    </citation>
    <scope>NUCLEOTIDE SEQUENCE</scope>
    <source>
        <strain evidence="2">HDV247</strain>
    </source>
</reference>
<feature type="region of interest" description="Disordered" evidence="1">
    <location>
        <begin position="28"/>
        <end position="75"/>
    </location>
</feature>
<organism evidence="2">
    <name type="scientific">Fusarium oxysporum f. sp. pisi HDV247</name>
    <dbReference type="NCBI Taxonomy" id="1080344"/>
    <lineage>
        <taxon>Eukaryota</taxon>
        <taxon>Fungi</taxon>
        <taxon>Dikarya</taxon>
        <taxon>Ascomycota</taxon>
        <taxon>Pezizomycotina</taxon>
        <taxon>Sordariomycetes</taxon>
        <taxon>Hypocreomycetidae</taxon>
        <taxon>Hypocreales</taxon>
        <taxon>Nectriaceae</taxon>
        <taxon>Fusarium</taxon>
        <taxon>Fusarium oxysporum species complex</taxon>
    </lineage>
</organism>
<protein>
    <submittedName>
        <fullName evidence="2">Uncharacterized protein</fullName>
    </submittedName>
</protein>
<dbReference type="AlphaFoldDB" id="W9NHQ6"/>
<name>W9NHQ6_FUSOX</name>
<gene>
    <name evidence="2" type="ORF">FOVG_18356</name>
</gene>